<dbReference type="AlphaFoldDB" id="A0A2H4VF56"/>
<evidence type="ECO:0000313" key="4">
    <source>
        <dbReference type="Proteomes" id="UP000232806"/>
    </source>
</evidence>
<dbReference type="OrthoDB" id="73788at2157"/>
<reference evidence="2 4" key="1">
    <citation type="submission" date="2016-10" db="EMBL/GenBank/DDBJ databases">
        <title>Comparative genomics between deep and shallow subseafloor isolates.</title>
        <authorList>
            <person name="Ishii S."/>
            <person name="Miller J.R."/>
            <person name="Sutton G."/>
            <person name="Suzuki S."/>
            <person name="Methe B."/>
            <person name="Inagaki F."/>
            <person name="Imachi H."/>
        </authorList>
    </citation>
    <scope>NUCLEOTIDE SEQUENCE [LARGE SCALE GENOMIC DNA]</scope>
    <source>
        <strain evidence="2 4">MO-MB1</strain>
    </source>
</reference>
<evidence type="ECO:0000313" key="3">
    <source>
        <dbReference type="EMBL" id="NMO08875.1"/>
    </source>
</evidence>
<gene>
    <name evidence="2" type="ORF">BK007_00685</name>
    <name evidence="3" type="ORF">HG719_03365</name>
</gene>
<evidence type="ECO:0000313" key="5">
    <source>
        <dbReference type="Proteomes" id="UP000591058"/>
    </source>
</evidence>
<dbReference type="Proteomes" id="UP000232806">
    <property type="component" value="Chromosome"/>
</dbReference>
<dbReference type="EMBL" id="JABBYL010000011">
    <property type="protein sequence ID" value="NMO08875.1"/>
    <property type="molecule type" value="Genomic_DNA"/>
</dbReference>
<reference evidence="3 5" key="2">
    <citation type="submission" date="2020-04" db="EMBL/GenBank/DDBJ databases">
        <title>Draft genome of Methanobacterium subterraneum isolated from animal feces.</title>
        <authorList>
            <person name="Ouboter H.T."/>
            <person name="Berger S."/>
            <person name="Gungor E."/>
            <person name="Jetten M.S.M."/>
            <person name="Welte C.U."/>
        </authorList>
    </citation>
    <scope>NUCLEOTIDE SEQUENCE [LARGE SCALE GENOMIC DNA]</scope>
    <source>
        <strain evidence="3">HO_2020</strain>
    </source>
</reference>
<dbReference type="Gene3D" id="1.20.1290.10">
    <property type="entry name" value="AhpD-like"/>
    <property type="match status" value="1"/>
</dbReference>
<dbReference type="SUPFAM" id="SSF69118">
    <property type="entry name" value="AhpD-like"/>
    <property type="match status" value="1"/>
</dbReference>
<dbReference type="RefSeq" id="WP_100906657.1">
    <property type="nucleotide sequence ID" value="NZ_CP017766.1"/>
</dbReference>
<dbReference type="EMBL" id="CP017766">
    <property type="protein sequence ID" value="AUB56680.1"/>
    <property type="molecule type" value="Genomic_DNA"/>
</dbReference>
<evidence type="ECO:0000259" key="1">
    <source>
        <dbReference type="Pfam" id="PF02627"/>
    </source>
</evidence>
<organism evidence="2 4">
    <name type="scientific">Methanobacterium subterraneum</name>
    <dbReference type="NCBI Taxonomy" id="59277"/>
    <lineage>
        <taxon>Archaea</taxon>
        <taxon>Methanobacteriati</taxon>
        <taxon>Methanobacteriota</taxon>
        <taxon>Methanomada group</taxon>
        <taxon>Methanobacteria</taxon>
        <taxon>Methanobacteriales</taxon>
        <taxon>Methanobacteriaceae</taxon>
        <taxon>Methanobacterium</taxon>
    </lineage>
</organism>
<dbReference type="GeneID" id="35124054"/>
<dbReference type="Proteomes" id="UP000591058">
    <property type="component" value="Unassembled WGS sequence"/>
</dbReference>
<dbReference type="PANTHER" id="PTHR33930:SF2">
    <property type="entry name" value="BLR3452 PROTEIN"/>
    <property type="match status" value="1"/>
</dbReference>
<dbReference type="PANTHER" id="PTHR33930">
    <property type="entry name" value="ALKYL HYDROPEROXIDE REDUCTASE AHPD"/>
    <property type="match status" value="1"/>
</dbReference>
<name>A0A2H4VF56_9EURY</name>
<evidence type="ECO:0000313" key="2">
    <source>
        <dbReference type="EMBL" id="AUB56680.1"/>
    </source>
</evidence>
<accession>A0A2H4VF56</accession>
<dbReference type="InterPro" id="IPR003779">
    <property type="entry name" value="CMD-like"/>
</dbReference>
<dbReference type="InterPro" id="IPR029032">
    <property type="entry name" value="AhpD-like"/>
</dbReference>
<proteinExistence type="predicted"/>
<feature type="domain" description="Carboxymuconolactone decarboxylase-like" evidence="1">
    <location>
        <begin position="19"/>
        <end position="101"/>
    </location>
</feature>
<protein>
    <submittedName>
        <fullName evidence="3">Carboxymuconolactone decarboxylase family protein</fullName>
    </submittedName>
</protein>
<dbReference type="GO" id="GO:0051920">
    <property type="term" value="F:peroxiredoxin activity"/>
    <property type="evidence" value="ECO:0007669"/>
    <property type="project" value="InterPro"/>
</dbReference>
<dbReference type="Pfam" id="PF02627">
    <property type="entry name" value="CMD"/>
    <property type="match status" value="1"/>
</dbReference>
<sequence length="106" mass="11967">MKEDVFYGKGMAHVKKDYPDIFKAVVQLNEAAYTGKVLDYRTQKLIALGITAAASDDRAMKKQMMSAMKEFDITRDEIVDVLRVVLLTSGNPPFTKAMKILYDITE</sequence>